<dbReference type="AlphaFoldDB" id="A0A0L0FIG9"/>
<dbReference type="Proteomes" id="UP000054560">
    <property type="component" value="Unassembled WGS sequence"/>
</dbReference>
<gene>
    <name evidence="1" type="ORF">SARC_10944</name>
</gene>
<dbReference type="RefSeq" id="XP_014150464.1">
    <property type="nucleotide sequence ID" value="XM_014294989.1"/>
</dbReference>
<organism evidence="1 2">
    <name type="scientific">Sphaeroforma arctica JP610</name>
    <dbReference type="NCBI Taxonomy" id="667725"/>
    <lineage>
        <taxon>Eukaryota</taxon>
        <taxon>Ichthyosporea</taxon>
        <taxon>Ichthyophonida</taxon>
        <taxon>Sphaeroforma</taxon>
    </lineage>
</organism>
<keyword evidence="2" id="KW-1185">Reference proteome</keyword>
<reference evidence="1 2" key="1">
    <citation type="submission" date="2011-02" db="EMBL/GenBank/DDBJ databases">
        <title>The Genome Sequence of Sphaeroforma arctica JP610.</title>
        <authorList>
            <consortium name="The Broad Institute Genome Sequencing Platform"/>
            <person name="Russ C."/>
            <person name="Cuomo C."/>
            <person name="Young S.K."/>
            <person name="Zeng Q."/>
            <person name="Gargeya S."/>
            <person name="Alvarado L."/>
            <person name="Berlin A."/>
            <person name="Chapman S.B."/>
            <person name="Chen Z."/>
            <person name="Freedman E."/>
            <person name="Gellesch M."/>
            <person name="Goldberg J."/>
            <person name="Griggs A."/>
            <person name="Gujja S."/>
            <person name="Heilman E."/>
            <person name="Heiman D."/>
            <person name="Howarth C."/>
            <person name="Mehta T."/>
            <person name="Neiman D."/>
            <person name="Pearson M."/>
            <person name="Roberts A."/>
            <person name="Saif S."/>
            <person name="Shea T."/>
            <person name="Shenoy N."/>
            <person name="Sisk P."/>
            <person name="Stolte C."/>
            <person name="Sykes S."/>
            <person name="White J."/>
            <person name="Yandava C."/>
            <person name="Burger G."/>
            <person name="Gray M.W."/>
            <person name="Holland P.W.H."/>
            <person name="King N."/>
            <person name="Lang F.B.F."/>
            <person name="Roger A.J."/>
            <person name="Ruiz-Trillo I."/>
            <person name="Haas B."/>
            <person name="Nusbaum C."/>
            <person name="Birren B."/>
        </authorList>
    </citation>
    <scope>NUCLEOTIDE SEQUENCE [LARGE SCALE GENOMIC DNA]</scope>
    <source>
        <strain evidence="1 2">JP610</strain>
    </source>
</reference>
<dbReference type="GeneID" id="25911448"/>
<feature type="non-terminal residue" evidence="1">
    <location>
        <position position="111"/>
    </location>
</feature>
<evidence type="ECO:0000313" key="1">
    <source>
        <dbReference type="EMBL" id="KNC76562.1"/>
    </source>
</evidence>
<name>A0A0L0FIG9_9EUKA</name>
<evidence type="ECO:0000313" key="2">
    <source>
        <dbReference type="Proteomes" id="UP000054560"/>
    </source>
</evidence>
<accession>A0A0L0FIG9</accession>
<proteinExistence type="predicted"/>
<dbReference type="EMBL" id="KQ243049">
    <property type="protein sequence ID" value="KNC76562.1"/>
    <property type="molecule type" value="Genomic_DNA"/>
</dbReference>
<protein>
    <submittedName>
        <fullName evidence="1">Uncharacterized protein</fullName>
    </submittedName>
</protein>
<sequence>MDTQSMTNDTWTQRLDQLLDTILPTLKHNTKKYTDQLTKTFDRLRAHDLVHFDEGDVVMVRLEGRTTKAMRPLFGPYVVKAIFGQRYEFANKDGYAPLKYNDKPVRVELLR</sequence>